<dbReference type="PROSITE" id="PS51318">
    <property type="entry name" value="TAT"/>
    <property type="match status" value="1"/>
</dbReference>
<dbReference type="Proteomes" id="UP001501094">
    <property type="component" value="Unassembled WGS sequence"/>
</dbReference>
<name>A0ABN2NBD2_9MICO</name>
<comment type="caution">
    <text evidence="2">The sequence shown here is derived from an EMBL/GenBank/DDBJ whole genome shotgun (WGS) entry which is preliminary data.</text>
</comment>
<keyword evidence="1" id="KW-0732">Signal</keyword>
<feature type="signal peptide" evidence="1">
    <location>
        <begin position="1"/>
        <end position="31"/>
    </location>
</feature>
<dbReference type="EMBL" id="BAAANL010000003">
    <property type="protein sequence ID" value="GAA1861612.1"/>
    <property type="molecule type" value="Genomic_DNA"/>
</dbReference>
<evidence type="ECO:0000313" key="2">
    <source>
        <dbReference type="EMBL" id="GAA1861612.1"/>
    </source>
</evidence>
<proteinExistence type="predicted"/>
<feature type="chain" id="PRO_5045595326" evidence="1">
    <location>
        <begin position="32"/>
        <end position="216"/>
    </location>
</feature>
<dbReference type="InterPro" id="IPR006311">
    <property type="entry name" value="TAT_signal"/>
</dbReference>
<reference evidence="2 3" key="1">
    <citation type="journal article" date="2019" name="Int. J. Syst. Evol. Microbiol.">
        <title>The Global Catalogue of Microorganisms (GCM) 10K type strain sequencing project: providing services to taxonomists for standard genome sequencing and annotation.</title>
        <authorList>
            <consortium name="The Broad Institute Genomics Platform"/>
            <consortium name="The Broad Institute Genome Sequencing Center for Infectious Disease"/>
            <person name="Wu L."/>
            <person name="Ma J."/>
        </authorList>
    </citation>
    <scope>NUCLEOTIDE SEQUENCE [LARGE SCALE GENOMIC DNA]</scope>
    <source>
        <strain evidence="2 3">JCM 14326</strain>
    </source>
</reference>
<evidence type="ECO:0000256" key="1">
    <source>
        <dbReference type="SAM" id="SignalP"/>
    </source>
</evidence>
<sequence>MTVSRRTVIAGTALVSIAALCSDLVTPPALATSGGPRAVPEGIPVSENGWAIVESTGYGMAVWNSSVVGTVLSYDVRLGVVESVLTHLIQRYHYEVAPLHEGDLMGWKAPRSNVGAGPHSNLSSGTAVQIRPGHFPTGTGGGLFPAELASLRRILDELDGLVAWGGDEKEPDESLFWISANPSNGQLQNLESEIRSGFDKPGFGAGSRIALRWVVR</sequence>
<gene>
    <name evidence="2" type="ORF">GCM10009751_19150</name>
</gene>
<organism evidence="2 3">
    <name type="scientific">Myceligenerans crystallogenes</name>
    <dbReference type="NCBI Taxonomy" id="316335"/>
    <lineage>
        <taxon>Bacteria</taxon>
        <taxon>Bacillati</taxon>
        <taxon>Actinomycetota</taxon>
        <taxon>Actinomycetes</taxon>
        <taxon>Micrococcales</taxon>
        <taxon>Promicromonosporaceae</taxon>
        <taxon>Myceligenerans</taxon>
    </lineage>
</organism>
<evidence type="ECO:0000313" key="3">
    <source>
        <dbReference type="Proteomes" id="UP001501094"/>
    </source>
</evidence>
<protein>
    <submittedName>
        <fullName evidence="2">Uncharacterized protein</fullName>
    </submittedName>
</protein>
<accession>A0ABN2NBD2</accession>
<keyword evidence="3" id="KW-1185">Reference proteome</keyword>